<dbReference type="NCBIfam" id="NF007018">
    <property type="entry name" value="PRK09483.1"/>
    <property type="match status" value="1"/>
</dbReference>
<name>A0A2V3ZLV5_9GAMM</name>
<dbReference type="RefSeq" id="WP_114612628.1">
    <property type="nucleotide sequence ID" value="NZ_QFWX01000003.1"/>
</dbReference>
<keyword evidence="10" id="KW-1185">Reference proteome</keyword>
<dbReference type="InterPro" id="IPR058245">
    <property type="entry name" value="NreC/VraR/RcsB-like_REC"/>
</dbReference>
<evidence type="ECO:0000256" key="1">
    <source>
        <dbReference type="ARBA" id="ARBA00022553"/>
    </source>
</evidence>
<evidence type="ECO:0000256" key="4">
    <source>
        <dbReference type="ARBA" id="ARBA00023125"/>
    </source>
</evidence>
<keyword evidence="4" id="KW-0238">DNA-binding</keyword>
<dbReference type="SUPFAM" id="SSF52172">
    <property type="entry name" value="CheY-like"/>
    <property type="match status" value="1"/>
</dbReference>
<dbReference type="GO" id="GO:0000160">
    <property type="term" value="P:phosphorelay signal transduction system"/>
    <property type="evidence" value="ECO:0007669"/>
    <property type="project" value="UniProtKB-KW"/>
</dbReference>
<dbReference type="PRINTS" id="PR00038">
    <property type="entry name" value="HTHLUXR"/>
</dbReference>
<dbReference type="InterPro" id="IPR000792">
    <property type="entry name" value="Tscrpt_reg_LuxR_C"/>
</dbReference>
<dbReference type="PROSITE" id="PS50110">
    <property type="entry name" value="RESPONSE_REGULATORY"/>
    <property type="match status" value="1"/>
</dbReference>
<dbReference type="Pfam" id="PF00196">
    <property type="entry name" value="GerE"/>
    <property type="match status" value="1"/>
</dbReference>
<dbReference type="GO" id="GO:0003677">
    <property type="term" value="F:DNA binding"/>
    <property type="evidence" value="ECO:0007669"/>
    <property type="project" value="UniProtKB-KW"/>
</dbReference>
<dbReference type="Gene3D" id="3.40.50.2300">
    <property type="match status" value="1"/>
</dbReference>
<dbReference type="InterPro" id="IPR039420">
    <property type="entry name" value="WalR-like"/>
</dbReference>
<dbReference type="InterPro" id="IPR011006">
    <property type="entry name" value="CheY-like_superfamily"/>
</dbReference>
<feature type="modified residue" description="4-aspartylphosphate" evidence="6">
    <location>
        <position position="54"/>
    </location>
</feature>
<dbReference type="Pfam" id="PF00072">
    <property type="entry name" value="Response_reg"/>
    <property type="match status" value="1"/>
</dbReference>
<keyword evidence="5" id="KW-0804">Transcription</keyword>
<feature type="domain" description="Response regulatory" evidence="8">
    <location>
        <begin position="3"/>
        <end position="119"/>
    </location>
</feature>
<dbReference type="EMBL" id="QFWX01000003">
    <property type="protein sequence ID" value="PXX91747.1"/>
    <property type="molecule type" value="Genomic_DNA"/>
</dbReference>
<evidence type="ECO:0000256" key="5">
    <source>
        <dbReference type="ARBA" id="ARBA00023163"/>
    </source>
</evidence>
<feature type="domain" description="HTH luxR-type" evidence="7">
    <location>
        <begin position="149"/>
        <end position="214"/>
    </location>
</feature>
<proteinExistence type="predicted"/>
<dbReference type="CDD" id="cd06170">
    <property type="entry name" value="LuxR_C_like"/>
    <property type="match status" value="1"/>
</dbReference>
<dbReference type="InterPro" id="IPR001789">
    <property type="entry name" value="Sig_transdc_resp-reg_receiver"/>
</dbReference>
<keyword evidence="2" id="KW-0902">Two-component regulatory system</keyword>
<evidence type="ECO:0000256" key="3">
    <source>
        <dbReference type="ARBA" id="ARBA00023015"/>
    </source>
</evidence>
<evidence type="ECO:0000313" key="9">
    <source>
        <dbReference type="EMBL" id="PXX91747.1"/>
    </source>
</evidence>
<reference evidence="10" key="1">
    <citation type="submission" date="2018-05" db="EMBL/GenBank/DDBJ databases">
        <authorList>
            <person name="Lu D."/>
        </authorList>
    </citation>
    <scope>NUCLEOTIDE SEQUENCE [LARGE SCALE GENOMIC DNA]</scope>
    <source>
        <strain evidence="10">F01</strain>
    </source>
</reference>
<dbReference type="SUPFAM" id="SSF46894">
    <property type="entry name" value="C-terminal effector domain of the bipartite response regulators"/>
    <property type="match status" value="1"/>
</dbReference>
<sequence length="221" mass="24391">MIRVLVVDDHELVRSGITRMLADNPDIDVIGEASSGEEAIDFVRKDSPDIVLMDIRMPGIGGLEATRRILRIDDAIRVIVVTACADDPFPTRVMQAGASAYITKGADIREMVRAIRMAHSGQRYISPEIAQKMALKQLGGGDARDGDGELTLFDRLSEREMQIALMVVGCQKVQDISDKLCLSPKTVNSYRYRIFEKLEISSDVELALMAVRLGLLDADKV</sequence>
<dbReference type="SMART" id="SM00448">
    <property type="entry name" value="REC"/>
    <property type="match status" value="1"/>
</dbReference>
<dbReference type="CDD" id="cd17535">
    <property type="entry name" value="REC_NarL-like"/>
    <property type="match status" value="1"/>
</dbReference>
<evidence type="ECO:0000259" key="8">
    <source>
        <dbReference type="PROSITE" id="PS50110"/>
    </source>
</evidence>
<dbReference type="AlphaFoldDB" id="A0A2V3ZLV5"/>
<dbReference type="PROSITE" id="PS50043">
    <property type="entry name" value="HTH_LUXR_2"/>
    <property type="match status" value="1"/>
</dbReference>
<evidence type="ECO:0000256" key="2">
    <source>
        <dbReference type="ARBA" id="ARBA00023012"/>
    </source>
</evidence>
<evidence type="ECO:0000259" key="7">
    <source>
        <dbReference type="PROSITE" id="PS50043"/>
    </source>
</evidence>
<dbReference type="SMART" id="SM00421">
    <property type="entry name" value="HTH_LUXR"/>
    <property type="match status" value="1"/>
</dbReference>
<gene>
    <name evidence="9" type="ORF">DIT71_07725</name>
</gene>
<dbReference type="PANTHER" id="PTHR43214">
    <property type="entry name" value="TWO-COMPONENT RESPONSE REGULATOR"/>
    <property type="match status" value="1"/>
</dbReference>
<comment type="caution">
    <text evidence="9">The sequence shown here is derived from an EMBL/GenBank/DDBJ whole genome shotgun (WGS) entry which is preliminary data.</text>
</comment>
<dbReference type="PANTHER" id="PTHR43214:SF3">
    <property type="entry name" value="RESPONSE REGULATOR UVRY"/>
    <property type="match status" value="1"/>
</dbReference>
<evidence type="ECO:0000256" key="6">
    <source>
        <dbReference type="PROSITE-ProRule" id="PRU00169"/>
    </source>
</evidence>
<dbReference type="Proteomes" id="UP000253987">
    <property type="component" value="Unassembled WGS sequence"/>
</dbReference>
<dbReference type="PROSITE" id="PS00622">
    <property type="entry name" value="HTH_LUXR_1"/>
    <property type="match status" value="1"/>
</dbReference>
<dbReference type="InterPro" id="IPR016032">
    <property type="entry name" value="Sig_transdc_resp-reg_C-effctor"/>
</dbReference>
<protein>
    <submittedName>
        <fullName evidence="9">Two-component system response regulator UvrY</fullName>
    </submittedName>
</protein>
<organism evidence="9 10">
    <name type="scientific">Marinobacter vulgaris</name>
    <dbReference type="NCBI Taxonomy" id="1928331"/>
    <lineage>
        <taxon>Bacteria</taxon>
        <taxon>Pseudomonadati</taxon>
        <taxon>Pseudomonadota</taxon>
        <taxon>Gammaproteobacteria</taxon>
        <taxon>Pseudomonadales</taxon>
        <taxon>Marinobacteraceae</taxon>
        <taxon>Marinobacter</taxon>
    </lineage>
</organism>
<reference evidence="9 10" key="2">
    <citation type="submission" date="2018-06" db="EMBL/GenBank/DDBJ databases">
        <title>Marinobactersediminissp. nov, a moderately halophilic bacterium isolated from marine solar saltern.</title>
        <authorList>
            <person name="Zhang Y."/>
        </authorList>
    </citation>
    <scope>NUCLEOTIDE SEQUENCE [LARGE SCALE GENOMIC DNA]</scope>
    <source>
        <strain evidence="9 10">F01</strain>
    </source>
</reference>
<dbReference type="OrthoDB" id="9796655at2"/>
<evidence type="ECO:0000313" key="10">
    <source>
        <dbReference type="Proteomes" id="UP000253987"/>
    </source>
</evidence>
<dbReference type="GO" id="GO:0006355">
    <property type="term" value="P:regulation of DNA-templated transcription"/>
    <property type="evidence" value="ECO:0007669"/>
    <property type="project" value="InterPro"/>
</dbReference>
<accession>A0A2V3ZLV5</accession>
<keyword evidence="3" id="KW-0805">Transcription regulation</keyword>
<keyword evidence="1 6" id="KW-0597">Phosphoprotein</keyword>